<accession>A0A8I2H280</accession>
<dbReference type="InterPro" id="IPR011006">
    <property type="entry name" value="CheY-like_superfamily"/>
</dbReference>
<evidence type="ECO:0000259" key="3">
    <source>
        <dbReference type="PROSITE" id="PS50110"/>
    </source>
</evidence>
<dbReference type="InterPro" id="IPR052016">
    <property type="entry name" value="Bact_Sigma-Reg"/>
</dbReference>
<dbReference type="Proteomes" id="UP001304419">
    <property type="component" value="Chromosome 1"/>
</dbReference>
<proteinExistence type="predicted"/>
<dbReference type="EMBL" id="WEIA01000001">
    <property type="protein sequence ID" value="NLR19934.1"/>
    <property type="molecule type" value="Genomic_DNA"/>
</dbReference>
<dbReference type="AlphaFoldDB" id="A0A8I2H280"/>
<gene>
    <name evidence="4" type="ORF">F9Y85_01035</name>
    <name evidence="5" type="ORF">R5H13_12525</name>
</gene>
<dbReference type="SUPFAM" id="SSF52172">
    <property type="entry name" value="CheY-like"/>
    <property type="match status" value="1"/>
</dbReference>
<dbReference type="GO" id="GO:0016791">
    <property type="term" value="F:phosphatase activity"/>
    <property type="evidence" value="ECO:0007669"/>
    <property type="project" value="TreeGrafter"/>
</dbReference>
<dbReference type="InterPro" id="IPR001789">
    <property type="entry name" value="Sig_transdc_resp-reg_receiver"/>
</dbReference>
<evidence type="ECO:0000313" key="4">
    <source>
        <dbReference type="EMBL" id="NLR19934.1"/>
    </source>
</evidence>
<feature type="modified residue" description="4-aspartylphosphate" evidence="2">
    <location>
        <position position="51"/>
    </location>
</feature>
<organism evidence="4 6">
    <name type="scientific">Pseudoalteromonas maricaloris</name>
    <dbReference type="NCBI Taxonomy" id="184924"/>
    <lineage>
        <taxon>Bacteria</taxon>
        <taxon>Pseudomonadati</taxon>
        <taxon>Pseudomonadota</taxon>
        <taxon>Gammaproteobacteria</taxon>
        <taxon>Alteromonadales</taxon>
        <taxon>Pseudoalteromonadaceae</taxon>
        <taxon>Pseudoalteromonas</taxon>
    </lineage>
</organism>
<dbReference type="Proteomes" id="UP000646877">
    <property type="component" value="Unassembled WGS sequence"/>
</dbReference>
<dbReference type="SMART" id="SM00331">
    <property type="entry name" value="PP2C_SIG"/>
    <property type="match status" value="1"/>
</dbReference>
<dbReference type="RefSeq" id="WP_039497036.1">
    <property type="nucleotide sequence ID" value="NZ_CBCSDF010000003.1"/>
</dbReference>
<keyword evidence="1" id="KW-0378">Hydrolase</keyword>
<name>A0A8I2H280_9GAMM</name>
<sequence length="552" mass="61560">MNILVVDDQVLNCKLLKAMLEQQFYTVFCAHNGRDALKILESQDIDIVLLDVVMPVMDGFEAAPKIKQYAGEVYLPIIFITALEDQSSFEKCLAVGGDDFIHKPFDKVILSAKIKAHARTRRLSQQSNEQRRQLEYHYNQIEREHEIVEHIFSNALAQQSEYPEICEYHLSPASMFNGDMFLMAKSPMGGFYCLLGDFTGHGLAAAVGALPASRIFYTMVQKGMAVGDIAVELNTALNELLPGHMFCAAAIIELSSSGKSVSAWLGGLPDLYLIDQNGSLIKTIESQHMALGILEVDEFERNLLHFEVSPDQRLVMATDGIIESESERGEMYGERRLKRLLASRQHISTDQIISEVREFSGNTEQQDDLSIAIINCVASESIVSAPNHYSSLPFNISLSLDAKQMKTTDPVLELVDLLSEVDGISAHRSNIFLLLSEAYNNSLDHGVLGLDSEIKNKEDGFFEFYSLRESVLKELKEALIIISVRYSPEELKLYFNICDSGNGFESSERNKAQQEHSHGRGVSLLNEIAQSVSYNSAGNEVEMIYSLTSKSV</sequence>
<dbReference type="InterPro" id="IPR036890">
    <property type="entry name" value="HATPase_C_sf"/>
</dbReference>
<dbReference type="GO" id="GO:0000160">
    <property type="term" value="P:phosphorelay signal transduction system"/>
    <property type="evidence" value="ECO:0007669"/>
    <property type="project" value="InterPro"/>
</dbReference>
<keyword evidence="7" id="KW-1185">Reference proteome</keyword>
<dbReference type="EMBL" id="CP137578">
    <property type="protein sequence ID" value="WOX27481.1"/>
    <property type="molecule type" value="Genomic_DNA"/>
</dbReference>
<dbReference type="PROSITE" id="PS50110">
    <property type="entry name" value="RESPONSE_REGULATORY"/>
    <property type="match status" value="1"/>
</dbReference>
<dbReference type="Pfam" id="PF07228">
    <property type="entry name" value="SpoIIE"/>
    <property type="match status" value="1"/>
</dbReference>
<evidence type="ECO:0000313" key="6">
    <source>
        <dbReference type="Proteomes" id="UP000646877"/>
    </source>
</evidence>
<reference evidence="4" key="1">
    <citation type="submission" date="2019-10" db="EMBL/GenBank/DDBJ databases">
        <authorList>
            <person name="Paulsen S."/>
        </authorList>
    </citation>
    <scope>NUCLEOTIDE SEQUENCE</scope>
    <source>
        <strain evidence="4">LMG 19692</strain>
    </source>
</reference>
<dbReference type="Pfam" id="PF13581">
    <property type="entry name" value="HATPase_c_2"/>
    <property type="match status" value="1"/>
</dbReference>
<evidence type="ECO:0000313" key="7">
    <source>
        <dbReference type="Proteomes" id="UP001304419"/>
    </source>
</evidence>
<dbReference type="Gene3D" id="3.30.565.10">
    <property type="entry name" value="Histidine kinase-like ATPase, C-terminal domain"/>
    <property type="match status" value="1"/>
</dbReference>
<reference evidence="5 7" key="2">
    <citation type="submission" date="2023-10" db="EMBL/GenBank/DDBJ databases">
        <title>To unveil natural product biosynthetic capacity in Pseudoalteromonas.</title>
        <authorList>
            <person name="Wang J."/>
        </authorList>
    </citation>
    <scope>NUCLEOTIDE SEQUENCE [LARGE SCALE GENOMIC DNA]</scope>
    <source>
        <strain evidence="5 7">DSM 15914</strain>
    </source>
</reference>
<evidence type="ECO:0000256" key="1">
    <source>
        <dbReference type="ARBA" id="ARBA00022801"/>
    </source>
</evidence>
<protein>
    <submittedName>
        <fullName evidence="4">Fused response regulator/phosphatase</fullName>
    </submittedName>
</protein>
<dbReference type="InterPro" id="IPR001932">
    <property type="entry name" value="PPM-type_phosphatase-like_dom"/>
</dbReference>
<evidence type="ECO:0000313" key="5">
    <source>
        <dbReference type="EMBL" id="WOX27481.1"/>
    </source>
</evidence>
<dbReference type="InterPro" id="IPR003594">
    <property type="entry name" value="HATPase_dom"/>
</dbReference>
<dbReference type="PANTHER" id="PTHR43156:SF2">
    <property type="entry name" value="STAGE II SPORULATION PROTEIN E"/>
    <property type="match status" value="1"/>
</dbReference>
<dbReference type="InterPro" id="IPR036457">
    <property type="entry name" value="PPM-type-like_dom_sf"/>
</dbReference>
<dbReference type="Gene3D" id="3.60.40.10">
    <property type="entry name" value="PPM-type phosphatase domain"/>
    <property type="match status" value="1"/>
</dbReference>
<dbReference type="Gene3D" id="3.40.50.2300">
    <property type="match status" value="1"/>
</dbReference>
<feature type="domain" description="Response regulatory" evidence="3">
    <location>
        <begin position="2"/>
        <end position="118"/>
    </location>
</feature>
<keyword evidence="2" id="KW-0597">Phosphoprotein</keyword>
<evidence type="ECO:0000256" key="2">
    <source>
        <dbReference type="PROSITE-ProRule" id="PRU00169"/>
    </source>
</evidence>
<dbReference type="Pfam" id="PF00072">
    <property type="entry name" value="Response_reg"/>
    <property type="match status" value="1"/>
</dbReference>
<dbReference type="PANTHER" id="PTHR43156">
    <property type="entry name" value="STAGE II SPORULATION PROTEIN E-RELATED"/>
    <property type="match status" value="1"/>
</dbReference>
<dbReference type="SMART" id="SM00448">
    <property type="entry name" value="REC"/>
    <property type="match status" value="1"/>
</dbReference>